<dbReference type="InterPro" id="IPR036116">
    <property type="entry name" value="FN3_sf"/>
</dbReference>
<evidence type="ECO:0000313" key="1">
    <source>
        <dbReference type="EMBL" id="WAR06111.1"/>
    </source>
</evidence>
<dbReference type="Proteomes" id="UP001164746">
    <property type="component" value="Chromosome 5"/>
</dbReference>
<dbReference type="EMBL" id="CP111016">
    <property type="protein sequence ID" value="WAR06111.1"/>
    <property type="molecule type" value="Genomic_DNA"/>
</dbReference>
<sequence length="3023" mass="338848">MELIEQEFEFHECSNEICHTIIVSGSKSWSNAKERVFIAIKTLAKDSFDPPKLPTYILTDTKIGLYSIAVSVTAIRGEHKCSYAKECRYDKDIRISAAGLSLIENGFYHGDRVILNVRIKNGGHVHYQTRDLRGLNLVRKYSINGIEKTYDKEIEFDMVAPIHCKETNLSCSSQSLRTSTDFLTENQLVVYWDGWSDENSGISTFEINLYMIVKAGSNTLKQDHGTTGESITTDFSSSSATLNLEHPGPYAVELTAIDNAGNKKNARRLFFFDNTSEVSLNTNSSTVVSNANERGWITQNTDSIDVAWAYRFQNNDHDNNCWLCRFEPSPTSVPFVLDDTSGCMFSAIFPLVGIVRFDLAYSETYEAITTEEPFNQTTQTEFNQQRAEVNGISIQDGKRVTFTVRGYDIVGAYAEDNVTVWIDTSPPVIENLWLTRGDIVNISVHNVTELAAMTIEWHVFDVHSGLYEISWRLFDNFSNTEVLHGHSYESPQLESKTLTECEQEYANYARGHNCYCSPYHGCFHQHFQVIPPVIDIKTAGGSTEQIGGIDADKSDGVHESEYYIEVTVINNAGLTTVRTHKITVDVSPPNAGHVHDGTLGFPEIDFQQSLTLTAHWGEFFDKESGIKFYRYSFATRCLSADEMHYDKNHTEIVQTYETTASTTVQSQGRYYTTVVAYNHALGQSVPVCSDGVVIDSTPTLISEVVINGGIVIPRIIQDILTDEVFVMKNNRVIQTIQNPTKLCRQKSFDVPTMDIQLIPRLRNINGSYSSVDSTVCESISSVSRNIVTFIRSDSHLDISWNYTEGPSGVNCFEIGLSSDNTDTPDIMSFQSSMHHSFMRLVHPGIWDGQEFFILLKVTSKSGVVETKAVGPVMVVKSKPEFTGAIHINIEGNFLVASWGSGDFVDHGESGDLKLEFALGSSKFTSNVLPFSAQRSGGSCNINDTTSCTAVDMRNLKWVLHESTDYYGTVKATDPLGLFVVASSEKYTHYYEVPSSGVVYDIDPRDDRPFVDIDDIDFQSKTDVLASRWDGFYHPHSNVQIRICINDQNGINVVCETATSDYHHTFNGIRLQSCEKYYQEVTAMSIAGNVTASSDGVIVVIPEEEHIFEIYDGIRCNNTVTNEFYTVSHYKQFDTFNCTEDIDYQYQTSSLYAYWRLPEDKRHFMQTILWRIEERAPIADMWTPLSEYQNLRNRDVLHVTGLHLISGRKYRISVKACAKQFCFKSMSSDGVFIIPNSPITGSLSVTYDMAVNTIAVTMDRFYDSDIEDINEALTVILRYKHYNWAVISMSNEDPTIFYGTNDHVGLRFPCTHPEMIACGETDGEYMNAKFDAGVITHGKRYIVCIHANETYLYHEKWTQHLDEFMECSDGVTVDITPPIAGRMSTSDILVMWDSFSDIEEHQYNVHEGGIAYYAIHIGSSPGGNDVTNLVTVGLVNHKVFHNLFLQNGLSYYATVKGYDHVGLSTSEVSHSVVVDFTPPKVTGNSIQIPNRHILNVTSISAWYANYFSYGAFSWKNVFEDLESGMNRYEWSVGTSHGYEDVLEYTRVNGDCAESELHPSRTLKDGHSYFVTVKAYNNAGLFSIDTSWAFVVDTTPPDSGLVYDGQYDGTNTDIDYMTSSNTVQAYWTHFIDAHTPVHEYFVSVGTCKECDDVLREQSVGIRNEMEITGLALMEGRVYYTSVKACNTAMLCSRASSDGFLIDKSPPTRGTVIDGLSGSDIQYQASRTHVGCKWFGFSDPQSGLSHYVWRLGTMKGGDDIVSATNVHNHEIAYIFDVQSHAGNLLPVGKLVYCTVRAYNKAGYFSDMSSNGFVVDTSPPTIVKELALSPFGRSSSYDRTTLLRSSLKVHWETFDSDSGISAQYLSVSSHIGGDFNISTVKIDAVATDYTFLKLDLHDGSYYDIKLTVCNGAKQCTQSLYANLLVDSTPPTMGTFAINTDHASELGRQPENWMKWNPIMLIISWLGFEDIHSGIDTYIINVGTRYMANDLNKNSDSLIRVKHVNIGFEHREGFVQTYSVETKSLSNRKSVYVSVYAINTVGLHSPILHAKFNLLFGGILSMVRRCEAETCLGHCVCAPVPARCNYTSNSCISGNIENVNAVSVRDHLDLDFIENQEAAQYSPFDSFLAAVWTVVDTGKSNPLWYEWSVGESKYETPKGVFDEITDRVWHDAGSHMTWVYTLPRGSILRRKFKYSFYIRAWYDDSTYFIFKSSGLTILSKPPQTTNIRGVSVKEVLSDTLKDVDYISDSSHVMVDWTGKFLGDTIKKFHLYLSTQPNGNDLHVISTNINASVTKYDTTGAKYKENTRYFSVVQAFNYAGLHTTVSSDGFMLDTEKPDGGTVNDGIVLHDVQFLNSSNQLSSFWYGFSDAISGIDHYEHCVSSLKYKGRCDKQPLINVGLWTYLERKSHEEFIQGDVLFSEVRAYDMAGQISDLVASDGVIIDRTPPLRVTYVLSDENLVRNGSFEYAANSSLQCEDLPNSFWNGHNSCLKAIKAHNLPHGNSYLLLQGSVSQEIIVEHSGKFKLQFFTSNMPTELAQMSVQDGYVVVNETKHVFLMHKRPSSTEAVIWQEHHYLLNLPVGKTTVTFGAENKASFGIDDISIRYYSGKAYLENSTDVKHLQALTIHAHDWSSIYSDWHFEDPESGIVEYFWAIGTVRGGTQLQEYTSVGRNEFASSNTIQLQHNTVVFVSVMAVNGAGLRTVSHSEQIYIDLTPPEFEYVYDGDSSDFDIQFQMSLNVSVTWSVKDPESGIQECSWAIGLSPMDTSLQDYTQIAITENVASTVLGSTPYDRIFSTVRCTNAAGRKISMSTDGLKVLNMSLTTNDVYISLMAISETQYPAIGRYHGNRTEIKFQWAGFRQDEGINNYLISLVGVDTSFSETVIGSSSDVNFASFTGLNLEDGQYKVTVQAVNEIHMYSEKKTIGFYLLTSIPTITGGSVVTSWDPKTLKAKAEWSNVFDSTHPLYYEVTLRQENGEGDLIQWQETTNTEIEVMLKKDDISSSGSTLKFSIRAINHAGYFDTLYADLFVIV</sequence>
<evidence type="ECO:0000313" key="2">
    <source>
        <dbReference type="Proteomes" id="UP001164746"/>
    </source>
</evidence>
<protein>
    <submittedName>
        <fullName evidence="1">Uncharacterized protein</fullName>
    </submittedName>
</protein>
<accession>A0ABY7EB51</accession>
<dbReference type="PANTHER" id="PTHR16897:SF2">
    <property type="entry name" value="OS03G0226600 PROTEIN"/>
    <property type="match status" value="1"/>
</dbReference>
<keyword evidence="2" id="KW-1185">Reference proteome</keyword>
<dbReference type="SUPFAM" id="SSF49265">
    <property type="entry name" value="Fibronectin type III"/>
    <property type="match status" value="1"/>
</dbReference>
<name>A0ABY7EB51_MYAAR</name>
<organism evidence="1 2">
    <name type="scientific">Mya arenaria</name>
    <name type="common">Soft-shell clam</name>
    <dbReference type="NCBI Taxonomy" id="6604"/>
    <lineage>
        <taxon>Eukaryota</taxon>
        <taxon>Metazoa</taxon>
        <taxon>Spiralia</taxon>
        <taxon>Lophotrochozoa</taxon>
        <taxon>Mollusca</taxon>
        <taxon>Bivalvia</taxon>
        <taxon>Autobranchia</taxon>
        <taxon>Heteroconchia</taxon>
        <taxon>Euheterodonta</taxon>
        <taxon>Imparidentia</taxon>
        <taxon>Neoheterodontei</taxon>
        <taxon>Myida</taxon>
        <taxon>Myoidea</taxon>
        <taxon>Myidae</taxon>
        <taxon>Mya</taxon>
    </lineage>
</organism>
<gene>
    <name evidence="1" type="ORF">MAR_021480</name>
</gene>
<dbReference type="PANTHER" id="PTHR16897">
    <property type="entry name" value="OS10G0105400 PROTEIN"/>
    <property type="match status" value="1"/>
</dbReference>
<proteinExistence type="predicted"/>
<reference evidence="1" key="1">
    <citation type="submission" date="2022-11" db="EMBL/GenBank/DDBJ databases">
        <title>Centuries of genome instability and evolution in soft-shell clam transmissible cancer (bioRxiv).</title>
        <authorList>
            <person name="Hart S.F.M."/>
            <person name="Yonemitsu M.A."/>
            <person name="Giersch R.M."/>
            <person name="Beal B.F."/>
            <person name="Arriagada G."/>
            <person name="Davis B.W."/>
            <person name="Ostrander E.A."/>
            <person name="Goff S.P."/>
            <person name="Metzger M.J."/>
        </authorList>
    </citation>
    <scope>NUCLEOTIDE SEQUENCE</scope>
    <source>
        <strain evidence="1">MELC-2E11</strain>
        <tissue evidence="1">Siphon/mantle</tissue>
    </source>
</reference>